<dbReference type="Gene3D" id="3.90.79.10">
    <property type="entry name" value="Nucleoside Triphosphate Pyrophosphohydrolase"/>
    <property type="match status" value="1"/>
</dbReference>
<dbReference type="InterPro" id="IPR000086">
    <property type="entry name" value="NUDIX_hydrolase_dom"/>
</dbReference>
<feature type="domain" description="Nudix hydrolase" evidence="4">
    <location>
        <begin position="15"/>
        <end position="148"/>
    </location>
</feature>
<protein>
    <submittedName>
        <fullName evidence="5">ADP-ribose pyrophosphatase YjhB, NUDIX family</fullName>
    </submittedName>
</protein>
<dbReference type="AlphaFoldDB" id="A0A1I2MRZ9"/>
<evidence type="ECO:0000313" key="6">
    <source>
        <dbReference type="Proteomes" id="UP000198752"/>
    </source>
</evidence>
<name>A0A1I2MRZ9_9BACL</name>
<keyword evidence="2 3" id="KW-0378">Hydrolase</keyword>
<dbReference type="CDD" id="cd04677">
    <property type="entry name" value="NUDIX_Hydrolase"/>
    <property type="match status" value="1"/>
</dbReference>
<comment type="cofactor">
    <cofactor evidence="1">
        <name>Mg(2+)</name>
        <dbReference type="ChEBI" id="CHEBI:18420"/>
    </cofactor>
</comment>
<evidence type="ECO:0000256" key="3">
    <source>
        <dbReference type="RuleBase" id="RU003476"/>
    </source>
</evidence>
<keyword evidence="6" id="KW-1185">Reference proteome</keyword>
<organism evidence="5 6">
    <name type="scientific">Sporolactobacillus nakayamae</name>
    <dbReference type="NCBI Taxonomy" id="269670"/>
    <lineage>
        <taxon>Bacteria</taxon>
        <taxon>Bacillati</taxon>
        <taxon>Bacillota</taxon>
        <taxon>Bacilli</taxon>
        <taxon>Bacillales</taxon>
        <taxon>Sporolactobacillaceae</taxon>
        <taxon>Sporolactobacillus</taxon>
    </lineage>
</organism>
<evidence type="ECO:0000259" key="4">
    <source>
        <dbReference type="PROSITE" id="PS51462"/>
    </source>
</evidence>
<dbReference type="InterPro" id="IPR015797">
    <property type="entry name" value="NUDIX_hydrolase-like_dom_sf"/>
</dbReference>
<evidence type="ECO:0000313" key="5">
    <source>
        <dbReference type="EMBL" id="SFF94345.1"/>
    </source>
</evidence>
<proteinExistence type="inferred from homology"/>
<gene>
    <name evidence="5" type="ORF">SAMN02982927_00054</name>
</gene>
<dbReference type="EMBL" id="FOOY01000003">
    <property type="protein sequence ID" value="SFF94345.1"/>
    <property type="molecule type" value="Genomic_DNA"/>
</dbReference>
<dbReference type="PRINTS" id="PR00502">
    <property type="entry name" value="NUDIXFAMILY"/>
</dbReference>
<dbReference type="STRING" id="269670.SAMN02982927_00054"/>
<dbReference type="Proteomes" id="UP000198752">
    <property type="component" value="Unassembled WGS sequence"/>
</dbReference>
<sequence>MGYVQDLRRKLGHDPVMLVGAVAIIHDGNGAVLLQKRKFPIGSWGLPGGLMELGESAEQTAIREVREETGLTVSGLQLFQVYSGTKTPSVADNGDQYYPVTIAYVTDTFEGKWKIDPEESETFEFRKQHELPKLILKNQRKIIDDYFNCQNKK</sequence>
<dbReference type="PANTHER" id="PTHR43046">
    <property type="entry name" value="GDP-MANNOSE MANNOSYL HYDROLASE"/>
    <property type="match status" value="1"/>
</dbReference>
<evidence type="ECO:0000256" key="2">
    <source>
        <dbReference type="ARBA" id="ARBA00022801"/>
    </source>
</evidence>
<dbReference type="OrthoDB" id="9787476at2"/>
<dbReference type="InterPro" id="IPR020476">
    <property type="entry name" value="Nudix_hydrolase"/>
</dbReference>
<dbReference type="SUPFAM" id="SSF55811">
    <property type="entry name" value="Nudix"/>
    <property type="match status" value="1"/>
</dbReference>
<dbReference type="GO" id="GO:0016787">
    <property type="term" value="F:hydrolase activity"/>
    <property type="evidence" value="ECO:0007669"/>
    <property type="project" value="UniProtKB-KW"/>
</dbReference>
<comment type="similarity">
    <text evidence="3">Belongs to the Nudix hydrolase family.</text>
</comment>
<dbReference type="PROSITE" id="PS51462">
    <property type="entry name" value="NUDIX"/>
    <property type="match status" value="1"/>
</dbReference>
<dbReference type="InterPro" id="IPR020084">
    <property type="entry name" value="NUDIX_hydrolase_CS"/>
</dbReference>
<dbReference type="RefSeq" id="WP_093668918.1">
    <property type="nucleotide sequence ID" value="NZ_FOOY01000003.1"/>
</dbReference>
<dbReference type="Pfam" id="PF00293">
    <property type="entry name" value="NUDIX"/>
    <property type="match status" value="1"/>
</dbReference>
<evidence type="ECO:0000256" key="1">
    <source>
        <dbReference type="ARBA" id="ARBA00001946"/>
    </source>
</evidence>
<accession>A0A1I2MRZ9</accession>
<dbReference type="PANTHER" id="PTHR43046:SF2">
    <property type="entry name" value="8-OXO-DGTP DIPHOSPHATASE-RELATED"/>
    <property type="match status" value="1"/>
</dbReference>
<dbReference type="PROSITE" id="PS00893">
    <property type="entry name" value="NUDIX_BOX"/>
    <property type="match status" value="1"/>
</dbReference>
<reference evidence="6" key="1">
    <citation type="submission" date="2016-10" db="EMBL/GenBank/DDBJ databases">
        <authorList>
            <person name="Varghese N."/>
            <person name="Submissions S."/>
        </authorList>
    </citation>
    <scope>NUCLEOTIDE SEQUENCE [LARGE SCALE GENOMIC DNA]</scope>
    <source>
        <strain evidence="6">ATCC 700379</strain>
    </source>
</reference>